<dbReference type="Gene3D" id="1.50.10.10">
    <property type="match status" value="3"/>
</dbReference>
<keyword evidence="6 7" id="KW-0326">Glycosidase</keyword>
<dbReference type="PANTHER" id="PTHR23403:SF1">
    <property type="entry name" value="TREHALASE"/>
    <property type="match status" value="1"/>
</dbReference>
<dbReference type="PROSITE" id="PS00928">
    <property type="entry name" value="TREHALASE_2"/>
    <property type="match status" value="2"/>
</dbReference>
<organism evidence="8 9">
    <name type="scientific">Asbolus verrucosus</name>
    <name type="common">Desert ironclad beetle</name>
    <dbReference type="NCBI Taxonomy" id="1661398"/>
    <lineage>
        <taxon>Eukaryota</taxon>
        <taxon>Metazoa</taxon>
        <taxon>Ecdysozoa</taxon>
        <taxon>Arthropoda</taxon>
        <taxon>Hexapoda</taxon>
        <taxon>Insecta</taxon>
        <taxon>Pterygota</taxon>
        <taxon>Neoptera</taxon>
        <taxon>Endopterygota</taxon>
        <taxon>Coleoptera</taxon>
        <taxon>Polyphaga</taxon>
        <taxon>Cucujiformia</taxon>
        <taxon>Tenebrionidae</taxon>
        <taxon>Pimeliinae</taxon>
        <taxon>Asbolus</taxon>
    </lineage>
</organism>
<evidence type="ECO:0000256" key="4">
    <source>
        <dbReference type="ARBA" id="ARBA00019905"/>
    </source>
</evidence>
<dbReference type="SUPFAM" id="SSF48208">
    <property type="entry name" value="Six-hairpin glycosidases"/>
    <property type="match status" value="2"/>
</dbReference>
<dbReference type="Pfam" id="PF01204">
    <property type="entry name" value="Trehalase"/>
    <property type="match status" value="3"/>
</dbReference>
<keyword evidence="9" id="KW-1185">Reference proteome</keyword>
<evidence type="ECO:0000313" key="9">
    <source>
        <dbReference type="Proteomes" id="UP000292052"/>
    </source>
</evidence>
<dbReference type="InterPro" id="IPR012341">
    <property type="entry name" value="6hp_glycosidase-like_sf"/>
</dbReference>
<dbReference type="OrthoDB" id="3542292at2759"/>
<dbReference type="AlphaFoldDB" id="A0A482VSF9"/>
<dbReference type="GO" id="GO:0005993">
    <property type="term" value="P:trehalose catabolic process"/>
    <property type="evidence" value="ECO:0007669"/>
    <property type="project" value="TreeGrafter"/>
</dbReference>
<dbReference type="InterPro" id="IPR001661">
    <property type="entry name" value="Glyco_hydro_37"/>
</dbReference>
<evidence type="ECO:0000256" key="7">
    <source>
        <dbReference type="RuleBase" id="RU361180"/>
    </source>
</evidence>
<comment type="caution">
    <text evidence="8">The sequence shown here is derived from an EMBL/GenBank/DDBJ whole genome shotgun (WGS) entry which is preliminary data.</text>
</comment>
<protein>
    <recommendedName>
        <fullName evidence="4 7">Trehalase</fullName>
        <ecNumber evidence="3 7">3.2.1.28</ecNumber>
    </recommendedName>
    <alternativeName>
        <fullName evidence="7">Alpha-trehalose glucohydrolase</fullName>
    </alternativeName>
</protein>
<dbReference type="Proteomes" id="UP000292052">
    <property type="component" value="Unassembled WGS sequence"/>
</dbReference>
<sequence>MFEKHDAEHPGKFEGGGLVDVQGGFGWSNGVVLDLICRYQIVQKSRTMSPLLLLVAVVSVLSRVSGETQQSCDSKVFCQGNLLHTVQMAQIYNDSKSFVDLKMLHDEATTLRNFEVFFNDTNRNPTREEVRKFVSENFVDYKEFEDWIPPDFTDSPRFLSRIQDEEVKNFAQAIVNIWPTLARKMKQEVLDTPEYFTLIPVEHGFVVPGGRFREFYYWDSYWIIKGLLLNEMYDTVRGMLDNFLSLVDRYGFVPNGSRIYYLNRSQPPLLCLMISLYIQETNDTTWLANNIKLIDKELRFWLDHRVIDVPKDGVVYRMAHYACESGTPRPESYSEDVYTASYFKDEAEKTQLYADLKSAAESGFDFSSRWIINENGTNIGNLSLLHTRKIIPVDLNSFLCQAFVKISEFYVILHDFENARFWFEQANLLKKAIKEVFYNDEDGIWYDWNVELGQQRDYFYPSNFAPLWSGVYDLADAEILGGRAAKYLVDHCITDYDGGIPTSVVQSGEQWDFPAAWPPLQSIVILGLDQSGNCFAKNISRQLAQKWVTANIIGFNATGTMYEKYDALVPGQYGGGGEYGVQAGFGWTNGVVLELINLVLLVKVTLSECNNPIFCQGDLLRVIQMAGIFKDSKTFVDMSLVSTVDWTLRQFDIMMAKTQGSPTKNDVIEFVQNNFQPSHNELENWFPTDYQVSPPFLRKIKNVKVRNIAKHLLDLWPNLGRKIKPEVQQMPFKYSIIPIPNGFIVPGGRFREFYYWDSYWIIKGLLICDMKHTVKGMLDNFFKVVDMHGFIPNGGRIYYLDRSQPPLLTMMVADFVEVSNDVLWLKKNIKYLEKELKFWLTLKTIQIEKDGKTYHMARYRSLSDTPRPESYIEDIHTASRYRTEEEKRHCYTNIRTGAESGWDFSARWFFDKQGGNRGDLSSINPIRIIPVDLNAFLCRSFLIMHSFYTKFRNKERANYWLQKAKEWQRGIKDLLYNEEDGIWYDFDIELRIQRKHFYPSNFAPLWTGTYDPKDTVKLGTNATSYLHKYEIMKYVGGIPTSMVETGEQWDLPNAWAPLQAIIIFGLEKTEVPEAQELAKKLSDRWLQSLIKVTEDTHEFFEKYNAQLHGMYGGGGEYEVQTGFGWTNGVLLELIDHFFVKKKQEDL</sequence>
<proteinExistence type="inferred from homology"/>
<name>A0A482VSF9_ASBVE</name>
<dbReference type="STRING" id="1661398.A0A482VSF9"/>
<keyword evidence="5 7" id="KW-0378">Hydrolase</keyword>
<dbReference type="InterPro" id="IPR008928">
    <property type="entry name" value="6-hairpin_glycosidase_sf"/>
</dbReference>
<dbReference type="PANTHER" id="PTHR23403">
    <property type="entry name" value="TREHALASE"/>
    <property type="match status" value="1"/>
</dbReference>
<gene>
    <name evidence="8" type="ORF">BDFB_003022</name>
</gene>
<reference evidence="8 9" key="1">
    <citation type="submission" date="2017-03" db="EMBL/GenBank/DDBJ databases">
        <title>Genome of the blue death feigning beetle - Asbolus verrucosus.</title>
        <authorList>
            <person name="Rider S.D."/>
        </authorList>
    </citation>
    <scope>NUCLEOTIDE SEQUENCE [LARGE SCALE GENOMIC DNA]</scope>
    <source>
        <strain evidence="8">Butters</strain>
        <tissue evidence="8">Head and leg muscle</tissue>
    </source>
</reference>
<accession>A0A482VSF9</accession>
<dbReference type="PRINTS" id="PR00744">
    <property type="entry name" value="GLHYDRLASE37"/>
</dbReference>
<evidence type="ECO:0000256" key="6">
    <source>
        <dbReference type="ARBA" id="ARBA00023295"/>
    </source>
</evidence>
<evidence type="ECO:0000313" key="8">
    <source>
        <dbReference type="EMBL" id="RZC35606.1"/>
    </source>
</evidence>
<dbReference type="EMBL" id="QDEB01069508">
    <property type="protein sequence ID" value="RZC35606.1"/>
    <property type="molecule type" value="Genomic_DNA"/>
</dbReference>
<dbReference type="GO" id="GO:0004555">
    <property type="term" value="F:alpha,alpha-trehalase activity"/>
    <property type="evidence" value="ECO:0007669"/>
    <property type="project" value="UniProtKB-EC"/>
</dbReference>
<comment type="similarity">
    <text evidence="2 7">Belongs to the glycosyl hydrolase 37 family.</text>
</comment>
<evidence type="ECO:0000256" key="3">
    <source>
        <dbReference type="ARBA" id="ARBA00012757"/>
    </source>
</evidence>
<dbReference type="PROSITE" id="PS00927">
    <property type="entry name" value="TREHALASE_1"/>
    <property type="match status" value="2"/>
</dbReference>
<evidence type="ECO:0000256" key="2">
    <source>
        <dbReference type="ARBA" id="ARBA00005615"/>
    </source>
</evidence>
<evidence type="ECO:0000256" key="5">
    <source>
        <dbReference type="ARBA" id="ARBA00022801"/>
    </source>
</evidence>
<comment type="catalytic activity">
    <reaction evidence="1 7">
        <text>alpha,alpha-trehalose + H2O = alpha-D-glucose + beta-D-glucose</text>
        <dbReference type="Rhea" id="RHEA:32675"/>
        <dbReference type="ChEBI" id="CHEBI:15377"/>
        <dbReference type="ChEBI" id="CHEBI:15903"/>
        <dbReference type="ChEBI" id="CHEBI:16551"/>
        <dbReference type="ChEBI" id="CHEBI:17925"/>
        <dbReference type="EC" id="3.2.1.28"/>
    </reaction>
</comment>
<dbReference type="EC" id="3.2.1.28" evidence="3 7"/>
<evidence type="ECO:0000256" key="1">
    <source>
        <dbReference type="ARBA" id="ARBA00001576"/>
    </source>
</evidence>
<dbReference type="InterPro" id="IPR018232">
    <property type="entry name" value="Glyco_hydro_37_CS"/>
</dbReference>